<evidence type="ECO:0000256" key="5">
    <source>
        <dbReference type="SAM" id="Coils"/>
    </source>
</evidence>
<proteinExistence type="predicted"/>
<dbReference type="InterPro" id="IPR036890">
    <property type="entry name" value="HATPase_C_sf"/>
</dbReference>
<evidence type="ECO:0000256" key="3">
    <source>
        <dbReference type="ARBA" id="ARBA00022553"/>
    </source>
</evidence>
<dbReference type="SMART" id="SM00387">
    <property type="entry name" value="HATPase_c"/>
    <property type="match status" value="1"/>
</dbReference>
<feature type="domain" description="Histidine kinase" evidence="7">
    <location>
        <begin position="609"/>
        <end position="824"/>
    </location>
</feature>
<reference evidence="8" key="1">
    <citation type="submission" date="2022-07" db="EMBL/GenBank/DDBJ databases">
        <title>Arcobacter roscoffensis sp. nov., a marine bacterium isolated from coastal seawater collected from Roscoff, France.</title>
        <authorList>
            <person name="Pascual J."/>
            <person name="Lepeaux C."/>
            <person name="Methner A."/>
            <person name="Overmann J."/>
        </authorList>
    </citation>
    <scope>NUCLEOTIDE SEQUENCE</scope>
    <source>
        <strain evidence="8">ARW1-2F2</strain>
    </source>
</reference>
<evidence type="ECO:0000256" key="1">
    <source>
        <dbReference type="ARBA" id="ARBA00000085"/>
    </source>
</evidence>
<comment type="catalytic activity">
    <reaction evidence="1">
        <text>ATP + protein L-histidine = ADP + protein N-phospho-L-histidine.</text>
        <dbReference type="EC" id="2.7.13.3"/>
    </reaction>
</comment>
<keyword evidence="9" id="KW-1185">Reference proteome</keyword>
<feature type="transmembrane region" description="Helical" evidence="6">
    <location>
        <begin position="501"/>
        <end position="522"/>
    </location>
</feature>
<dbReference type="InterPro" id="IPR001638">
    <property type="entry name" value="Solute-binding_3/MltF_N"/>
</dbReference>
<dbReference type="SUPFAM" id="SSF53850">
    <property type="entry name" value="Periplasmic binding protein-like II"/>
    <property type="match status" value="2"/>
</dbReference>
<feature type="coiled-coil region" evidence="5">
    <location>
        <begin position="527"/>
        <end position="593"/>
    </location>
</feature>
<dbReference type="CDD" id="cd01007">
    <property type="entry name" value="PBP2_BvgS_HisK_like"/>
    <property type="match status" value="1"/>
</dbReference>
<dbReference type="EMBL" id="CP100595">
    <property type="protein sequence ID" value="UTJ05700.1"/>
    <property type="molecule type" value="Genomic_DNA"/>
</dbReference>
<evidence type="ECO:0000256" key="4">
    <source>
        <dbReference type="ARBA" id="ARBA00022729"/>
    </source>
</evidence>
<dbReference type="CDD" id="cd00082">
    <property type="entry name" value="HisKA"/>
    <property type="match status" value="1"/>
</dbReference>
<dbReference type="InterPro" id="IPR004358">
    <property type="entry name" value="Sig_transdc_His_kin-like_C"/>
</dbReference>
<protein>
    <recommendedName>
        <fullName evidence="2">histidine kinase</fullName>
        <ecNumber evidence="2">2.7.13.3</ecNumber>
    </recommendedName>
</protein>
<keyword evidence="3" id="KW-0597">Phosphoprotein</keyword>
<dbReference type="Gene3D" id="1.10.287.130">
    <property type="match status" value="1"/>
</dbReference>
<evidence type="ECO:0000313" key="8">
    <source>
        <dbReference type="EMBL" id="UTJ05700.1"/>
    </source>
</evidence>
<evidence type="ECO:0000313" key="9">
    <source>
        <dbReference type="Proteomes" id="UP001060012"/>
    </source>
</evidence>
<dbReference type="CDD" id="cd13708">
    <property type="entry name" value="PBP2_BvgS_like_1"/>
    <property type="match status" value="1"/>
</dbReference>
<dbReference type="SUPFAM" id="SSF47384">
    <property type="entry name" value="Homodimeric domain of signal transducing histidine kinase"/>
    <property type="match status" value="1"/>
</dbReference>
<evidence type="ECO:0000259" key="7">
    <source>
        <dbReference type="PROSITE" id="PS50109"/>
    </source>
</evidence>
<dbReference type="InterPro" id="IPR003661">
    <property type="entry name" value="HisK_dim/P_dom"/>
</dbReference>
<dbReference type="InterPro" id="IPR036097">
    <property type="entry name" value="HisK_dim/P_sf"/>
</dbReference>
<dbReference type="InterPro" id="IPR003594">
    <property type="entry name" value="HATPase_dom"/>
</dbReference>
<keyword evidence="6" id="KW-0472">Membrane</keyword>
<evidence type="ECO:0000256" key="6">
    <source>
        <dbReference type="SAM" id="Phobius"/>
    </source>
</evidence>
<dbReference type="SUPFAM" id="SSF55874">
    <property type="entry name" value="ATPase domain of HSP90 chaperone/DNA topoisomerase II/histidine kinase"/>
    <property type="match status" value="1"/>
</dbReference>
<dbReference type="PROSITE" id="PS50109">
    <property type="entry name" value="HIS_KIN"/>
    <property type="match status" value="1"/>
</dbReference>
<dbReference type="InterPro" id="IPR005467">
    <property type="entry name" value="His_kinase_dom"/>
</dbReference>
<name>A0ABY5E1V3_9BACT</name>
<dbReference type="RefSeq" id="WP_254575881.1">
    <property type="nucleotide sequence ID" value="NZ_CP100595.1"/>
</dbReference>
<keyword evidence="6" id="KW-0812">Transmembrane</keyword>
<accession>A0ABY5E1V3</accession>
<dbReference type="Pfam" id="PF02518">
    <property type="entry name" value="HATPase_c"/>
    <property type="match status" value="1"/>
</dbReference>
<organism evidence="8 9">
    <name type="scientific">Arcobacter roscoffensis</name>
    <dbReference type="NCBI Taxonomy" id="2961520"/>
    <lineage>
        <taxon>Bacteria</taxon>
        <taxon>Pseudomonadati</taxon>
        <taxon>Campylobacterota</taxon>
        <taxon>Epsilonproteobacteria</taxon>
        <taxon>Campylobacterales</taxon>
        <taxon>Arcobacteraceae</taxon>
        <taxon>Arcobacter</taxon>
    </lineage>
</organism>
<keyword evidence="4" id="KW-0732">Signal</keyword>
<evidence type="ECO:0000256" key="2">
    <source>
        <dbReference type="ARBA" id="ARBA00012438"/>
    </source>
</evidence>
<keyword evidence="5" id="KW-0175">Coiled coil</keyword>
<dbReference type="Gene3D" id="3.30.565.10">
    <property type="entry name" value="Histidine kinase-like ATPase, C-terminal domain"/>
    <property type="match status" value="1"/>
</dbReference>
<dbReference type="EC" id="2.7.13.3" evidence="2"/>
<dbReference type="Pfam" id="PF00497">
    <property type="entry name" value="SBP_bac_3"/>
    <property type="match status" value="2"/>
</dbReference>
<dbReference type="Gene3D" id="3.40.190.10">
    <property type="entry name" value="Periplasmic binding protein-like II"/>
    <property type="match status" value="4"/>
</dbReference>
<dbReference type="Proteomes" id="UP001060012">
    <property type="component" value="Chromosome"/>
</dbReference>
<sequence length="828" mass="96691">MKFIVFIFLVFSFLYADTSVLTQKEKEWIKNNTVKVGITDLYPLSYLNKEYQKDGFANDILELIIKKYQIKTRTVDVNQGNIEFAFENGEIDLIPLVNNSNAKSKFGSYSSEILQVNRILFVKQDNNSIETFDDIKNKKVAIINQPGSIENIRKKHPDITILETNDMRESVEKLLEGSVSGIIASPIIIQRFLEENLTIGLKAMPLISFEPSNLYLFTNKKKPELYSIIEKGLNSITIKEEKEIFDKWFLKDLAKLPLKLTKEELAYLEKKKSINMCVDPDWMPFEKIQNHKHVGIAADYMKDFQKKLGIPFDLIESQNWTQSLDYVKKRNCDILALVMDTEKRREYMNFTKPYITAPLVLVTKRTVTFISDLKTLKDKKIGIQKDFAYNEIIRKNYPNIEIINQEHLRNGLEKVERGELFGQVTTHLNVAYAFQEEFYGSLQISGKFDDEWKLSVGVRNDDLILLNIFNKLVSSISEQTTQKIMNDWVSVKYEKVFDYELFWKVTAFFVFILLVILYTYMLQRRYIKKLTRVKDEIEMLNSTLEKKVQIRTQELELSNKELKFKTQELENLNDTLDSRIKEEINNRKRQEQLLIQQSKLAEMGEMISMIAHQWRQPLSALSTIIQNIHLRYSLGKLDKDYIENQRVLSNALTEKMSTTIEDFRNFFKPNKEKHLFSINDTINQTIFLIDDSFKSHSIKIDKQLSKDITIYGFESELSQVLLNIIKNSKDAFLDNQVENPLIRILTKQVETHIKILISDNAGGINESLLDKIFEPYFTTKDSFNGTGLGLYMSKIIIEQNMRGELKVKNIKDGVQFTIYIPISKLKKR</sequence>
<dbReference type="SMART" id="SM00062">
    <property type="entry name" value="PBPb"/>
    <property type="match status" value="2"/>
</dbReference>
<gene>
    <name evidence="8" type="ORF">NJU99_10555</name>
</gene>
<dbReference type="PRINTS" id="PR00344">
    <property type="entry name" value="BCTRLSENSOR"/>
</dbReference>
<dbReference type="PANTHER" id="PTHR35936">
    <property type="entry name" value="MEMBRANE-BOUND LYTIC MUREIN TRANSGLYCOSYLASE F"/>
    <property type="match status" value="1"/>
</dbReference>
<keyword evidence="6" id="KW-1133">Transmembrane helix</keyword>